<keyword evidence="1" id="KW-0812">Transmembrane</keyword>
<accession>A0A6J6F5Z8</accession>
<keyword evidence="1" id="KW-0472">Membrane</keyword>
<feature type="transmembrane region" description="Helical" evidence="1">
    <location>
        <begin position="12"/>
        <end position="31"/>
    </location>
</feature>
<keyword evidence="1" id="KW-1133">Transmembrane helix</keyword>
<sequence length="312" mass="33442">MWREFRDLRLLGVALLAVFYGLVIVLNVTVFSPQATVERYLDALHDGRTADAVELVWPAGNEGDLVSLSSDSALRPTLAGVTHTETVDGITTVTADVLILGDTVSVEFLLRRGQSWSPLNSWEFAAAPTAVVTVEASPAGEGSLNGTPQSDSRRVLMPSVVVVESASPWFAVDAVPVPVTIRGVEFVVPAEFTPTELLKTEMVSVVRDFLDKCALATTLAPPECPFAALTYDRVAAGPAWEIAAYPELSISADGRNWLVSGEGTARLTVSLIDYATEATVDYDEQVPFTVKATIEGLGTAKPTLRFTNTQLD</sequence>
<reference evidence="2" key="1">
    <citation type="submission" date="2020-05" db="EMBL/GenBank/DDBJ databases">
        <authorList>
            <person name="Chiriac C."/>
            <person name="Salcher M."/>
            <person name="Ghai R."/>
            <person name="Kavagutti S V."/>
        </authorList>
    </citation>
    <scope>NUCLEOTIDE SEQUENCE</scope>
</reference>
<name>A0A6J6F5Z8_9ZZZZ</name>
<organism evidence="2">
    <name type="scientific">freshwater metagenome</name>
    <dbReference type="NCBI Taxonomy" id="449393"/>
    <lineage>
        <taxon>unclassified sequences</taxon>
        <taxon>metagenomes</taxon>
        <taxon>ecological metagenomes</taxon>
    </lineage>
</organism>
<proteinExistence type="predicted"/>
<evidence type="ECO:0000256" key="1">
    <source>
        <dbReference type="SAM" id="Phobius"/>
    </source>
</evidence>
<gene>
    <name evidence="2" type="ORF">UFOPK1788_00097</name>
</gene>
<dbReference type="EMBL" id="CAEZUE010000006">
    <property type="protein sequence ID" value="CAB4584150.1"/>
    <property type="molecule type" value="Genomic_DNA"/>
</dbReference>
<dbReference type="AlphaFoldDB" id="A0A6J6F5Z8"/>
<evidence type="ECO:0000313" key="2">
    <source>
        <dbReference type="EMBL" id="CAB4584150.1"/>
    </source>
</evidence>
<protein>
    <submittedName>
        <fullName evidence="2">Unannotated protein</fullName>
    </submittedName>
</protein>